<dbReference type="Proteomes" id="UP000723714">
    <property type="component" value="Unassembled WGS sequence"/>
</dbReference>
<feature type="transmembrane region" description="Helical" evidence="2">
    <location>
        <begin position="12"/>
        <end position="35"/>
    </location>
</feature>
<dbReference type="RefSeq" id="WP_216238359.1">
    <property type="nucleotide sequence ID" value="NZ_JABACJ020000001.1"/>
</dbReference>
<evidence type="ECO:0000313" key="4">
    <source>
        <dbReference type="EMBL" id="MBU3874288.1"/>
    </source>
</evidence>
<evidence type="ECO:0000256" key="1">
    <source>
        <dbReference type="SAM" id="Coils"/>
    </source>
</evidence>
<keyword evidence="1" id="KW-0175">Coiled coil</keyword>
<feature type="domain" description="Sensor histidine kinase NatK-like C-terminal" evidence="3">
    <location>
        <begin position="150"/>
        <end position="250"/>
    </location>
</feature>
<keyword evidence="2" id="KW-0472">Membrane</keyword>
<proteinExistence type="predicted"/>
<comment type="caution">
    <text evidence="4">The sequence shown here is derived from an EMBL/GenBank/DDBJ whole genome shotgun (WGS) entry which is preliminary data.</text>
</comment>
<dbReference type="InterPro" id="IPR032834">
    <property type="entry name" value="NatK-like_C"/>
</dbReference>
<protein>
    <submittedName>
        <fullName evidence="4">GHKL domain-containing protein</fullName>
    </submittedName>
</protein>
<sequence>MEEITIDMLNRFGMILIVLLTACMFLSVTALILYIHWNRKRRREKELERQIEAYSNQLQIMADAQSQMKVFRHDIRHHLIVLGGLANESQDTQVLRYIEEIEGYLEQTKEYVFTGKKEIDSILNYVIKQAKDAGIEIQWKVEISMEVSVHSFDLTAILGNLLENAVQGAERTEEKWMNIFMRADESILYIRIENSCETSVAKKNGKFMTTKRNQGEHGIGLYSVQSMVDKNNGTLKLDCGRGRFAAEVLLYL</sequence>
<dbReference type="PANTHER" id="PTHR40448">
    <property type="entry name" value="TWO-COMPONENT SENSOR HISTIDINE KINASE"/>
    <property type="match status" value="1"/>
</dbReference>
<keyword evidence="2" id="KW-1133">Transmembrane helix</keyword>
<dbReference type="CDD" id="cd16935">
    <property type="entry name" value="HATPase_AgrC-ComD-like"/>
    <property type="match status" value="1"/>
</dbReference>
<name>A0ABS6CYA8_9FIRM</name>
<evidence type="ECO:0000313" key="5">
    <source>
        <dbReference type="Proteomes" id="UP000723714"/>
    </source>
</evidence>
<organism evidence="4 5">
    <name type="scientific">Faecalicatena faecalis</name>
    <dbReference type="NCBI Taxonomy" id="2726362"/>
    <lineage>
        <taxon>Bacteria</taxon>
        <taxon>Bacillati</taxon>
        <taxon>Bacillota</taxon>
        <taxon>Clostridia</taxon>
        <taxon>Lachnospirales</taxon>
        <taxon>Lachnospiraceae</taxon>
        <taxon>Faecalicatena</taxon>
    </lineage>
</organism>
<keyword evidence="2" id="KW-0812">Transmembrane</keyword>
<dbReference type="PANTHER" id="PTHR40448:SF1">
    <property type="entry name" value="TWO-COMPONENT SENSOR HISTIDINE KINASE"/>
    <property type="match status" value="1"/>
</dbReference>
<feature type="coiled-coil region" evidence="1">
    <location>
        <begin position="37"/>
        <end position="64"/>
    </location>
</feature>
<evidence type="ECO:0000256" key="2">
    <source>
        <dbReference type="SAM" id="Phobius"/>
    </source>
</evidence>
<evidence type="ECO:0000259" key="3">
    <source>
        <dbReference type="Pfam" id="PF14501"/>
    </source>
</evidence>
<keyword evidence="5" id="KW-1185">Reference proteome</keyword>
<dbReference type="EMBL" id="JABACJ020000001">
    <property type="protein sequence ID" value="MBU3874288.1"/>
    <property type="molecule type" value="Genomic_DNA"/>
</dbReference>
<gene>
    <name evidence="4" type="ORF">HGO97_000445</name>
</gene>
<accession>A0ABS6CYA8</accession>
<dbReference type="Pfam" id="PF14501">
    <property type="entry name" value="HATPase_c_5"/>
    <property type="match status" value="1"/>
</dbReference>
<reference evidence="4 5" key="1">
    <citation type="submission" date="2021-06" db="EMBL/GenBank/DDBJ databases">
        <title>Faecalicatena sp. nov. isolated from porcine feces.</title>
        <authorList>
            <person name="Oh B.S."/>
            <person name="Lee J.H."/>
        </authorList>
    </citation>
    <scope>NUCLEOTIDE SEQUENCE [LARGE SCALE GENOMIC DNA]</scope>
    <source>
        <strain evidence="4 5">AGMB00832</strain>
    </source>
</reference>